<dbReference type="Proteomes" id="UP000694380">
    <property type="component" value="Unplaced"/>
</dbReference>
<dbReference type="GO" id="GO:0005525">
    <property type="term" value="F:GTP binding"/>
    <property type="evidence" value="ECO:0007669"/>
    <property type="project" value="InterPro"/>
</dbReference>
<dbReference type="InterPro" id="IPR030379">
    <property type="entry name" value="G_SEPTIN_dom"/>
</dbReference>
<dbReference type="AlphaFoldDB" id="A0A8C3FDQ5"/>
<reference evidence="3" key="2">
    <citation type="submission" date="2025-09" db="UniProtKB">
        <authorList>
            <consortium name="Ensembl"/>
        </authorList>
    </citation>
    <scope>IDENTIFICATION</scope>
</reference>
<protein>
    <recommendedName>
        <fullName evidence="2">Septin-type G domain-containing protein</fullName>
    </recommendedName>
</protein>
<evidence type="ECO:0000313" key="3">
    <source>
        <dbReference type="Ensembl" id="ENSCPBP00000007360.1"/>
    </source>
</evidence>
<dbReference type="Ensembl" id="ENSCPBT00000008884.1">
    <property type="protein sequence ID" value="ENSCPBP00000007360.1"/>
    <property type="gene ID" value="ENSCPBG00000005809.1"/>
</dbReference>
<dbReference type="GeneTree" id="ENSGT00940000157152"/>
<evidence type="ECO:0000256" key="1">
    <source>
        <dbReference type="SAM" id="MobiDB-lite"/>
    </source>
</evidence>
<dbReference type="PANTHER" id="PTHR18884">
    <property type="entry name" value="SEPTIN"/>
    <property type="match status" value="1"/>
</dbReference>
<feature type="region of interest" description="Disordered" evidence="1">
    <location>
        <begin position="1"/>
        <end position="29"/>
    </location>
</feature>
<reference evidence="3" key="1">
    <citation type="submission" date="2025-08" db="UniProtKB">
        <authorList>
            <consortium name="Ensembl"/>
        </authorList>
    </citation>
    <scope>IDENTIFICATION</scope>
</reference>
<dbReference type="Gene3D" id="3.40.50.300">
    <property type="entry name" value="P-loop containing nucleotide triphosphate hydrolases"/>
    <property type="match status" value="1"/>
</dbReference>
<evidence type="ECO:0000259" key="2">
    <source>
        <dbReference type="PROSITE" id="PS51719"/>
    </source>
</evidence>
<dbReference type="PROSITE" id="PS51719">
    <property type="entry name" value="G_SEPTIN"/>
    <property type="match status" value="1"/>
</dbReference>
<dbReference type="Pfam" id="PF00735">
    <property type="entry name" value="Septin"/>
    <property type="match status" value="1"/>
</dbReference>
<evidence type="ECO:0000313" key="4">
    <source>
        <dbReference type="Proteomes" id="UP000694380"/>
    </source>
</evidence>
<proteinExistence type="predicted"/>
<sequence length="152" mass="16584">PTRPPASPRASIEPRSPGSPPPLPAGESGLGKSTLIDSLFLTDLYKDRTLLDAQARVPQTLAIERHAVELEEGGVRVKLTVVDTPGFGDAVDNADCWGSIVDYIDQQFEQFFRDESGLNRKNITDGRVHCCLYFLSPFGHGYGRVLRLGGCL</sequence>
<dbReference type="OMA" id="FNAREHF"/>
<accession>A0A8C3FDQ5</accession>
<keyword evidence="4" id="KW-1185">Reference proteome</keyword>
<dbReference type="InterPro" id="IPR027417">
    <property type="entry name" value="P-loop_NTPase"/>
</dbReference>
<name>A0A8C3FDQ5_CHRPI</name>
<feature type="domain" description="Septin-type G" evidence="2">
    <location>
        <begin position="16"/>
        <end position="152"/>
    </location>
</feature>
<organism evidence="3 4">
    <name type="scientific">Chrysemys picta bellii</name>
    <name type="common">Western painted turtle</name>
    <name type="synonym">Emys bellii</name>
    <dbReference type="NCBI Taxonomy" id="8478"/>
    <lineage>
        <taxon>Eukaryota</taxon>
        <taxon>Metazoa</taxon>
        <taxon>Chordata</taxon>
        <taxon>Craniata</taxon>
        <taxon>Vertebrata</taxon>
        <taxon>Euteleostomi</taxon>
        <taxon>Archelosauria</taxon>
        <taxon>Testudinata</taxon>
        <taxon>Testudines</taxon>
        <taxon>Cryptodira</taxon>
        <taxon>Durocryptodira</taxon>
        <taxon>Testudinoidea</taxon>
        <taxon>Emydidae</taxon>
        <taxon>Chrysemys</taxon>
    </lineage>
</organism>
<dbReference type="SUPFAM" id="SSF52540">
    <property type="entry name" value="P-loop containing nucleoside triphosphate hydrolases"/>
    <property type="match status" value="1"/>
</dbReference>